<feature type="domain" description="Transketolase-like pyrimidine-binding" evidence="7">
    <location>
        <begin position="363"/>
        <end position="539"/>
    </location>
</feature>
<evidence type="ECO:0000256" key="5">
    <source>
        <dbReference type="ARBA" id="ARBA00023052"/>
    </source>
</evidence>
<keyword evidence="4" id="KW-0560">Oxidoreductase</keyword>
<accession>A0A6B3R6T9</accession>
<dbReference type="InterPro" id="IPR009014">
    <property type="entry name" value="Transketo_C/PFOR_II"/>
</dbReference>
<comment type="cofactor">
    <cofactor evidence="1">
        <name>thiamine diphosphate</name>
        <dbReference type="ChEBI" id="CHEBI:58937"/>
    </cofactor>
</comment>
<evidence type="ECO:0000256" key="1">
    <source>
        <dbReference type="ARBA" id="ARBA00001964"/>
    </source>
</evidence>
<dbReference type="Proteomes" id="UP000478505">
    <property type="component" value="Unassembled WGS sequence"/>
</dbReference>
<dbReference type="CDD" id="cd02000">
    <property type="entry name" value="TPP_E1_PDC_ADC_BCADC"/>
    <property type="match status" value="1"/>
</dbReference>
<proteinExistence type="predicted"/>
<feature type="region of interest" description="Disordered" evidence="6">
    <location>
        <begin position="97"/>
        <end position="116"/>
    </location>
</feature>
<protein>
    <recommendedName>
        <fullName evidence="3">3-methyl-2-oxobutanoate dehydrogenase (2-methylpropanoyl-transferring)</fullName>
        <ecNumber evidence="3">1.2.4.4</ecNumber>
    </recommendedName>
</protein>
<dbReference type="SMART" id="SM00861">
    <property type="entry name" value="Transket_pyr"/>
    <property type="match status" value="1"/>
</dbReference>
<dbReference type="InterPro" id="IPR005475">
    <property type="entry name" value="Transketolase-like_Pyr-bd"/>
</dbReference>
<dbReference type="SUPFAM" id="SSF52922">
    <property type="entry name" value="TK C-terminal domain-like"/>
    <property type="match status" value="1"/>
</dbReference>
<dbReference type="EMBL" id="JAAIKD010000007">
    <property type="protein sequence ID" value="NEV94915.1"/>
    <property type="molecule type" value="Genomic_DNA"/>
</dbReference>
<dbReference type="PANTHER" id="PTHR42980">
    <property type="entry name" value="2-OXOISOVALERATE DEHYDROGENASE SUBUNIT BETA-RELATED"/>
    <property type="match status" value="1"/>
</dbReference>
<dbReference type="Pfam" id="PF00676">
    <property type="entry name" value="E1_dh"/>
    <property type="match status" value="1"/>
</dbReference>
<dbReference type="Gene3D" id="3.40.50.970">
    <property type="match status" value="2"/>
</dbReference>
<dbReference type="EC" id="1.2.4.4" evidence="3"/>
<dbReference type="Pfam" id="PF02779">
    <property type="entry name" value="Transket_pyr"/>
    <property type="match status" value="1"/>
</dbReference>
<dbReference type="SUPFAM" id="SSF52518">
    <property type="entry name" value="Thiamin diphosphate-binding fold (THDP-binding)"/>
    <property type="match status" value="2"/>
</dbReference>
<sequence length="699" mass="78414">MNKNIFKKAFQNLVTAKAMTELYEENFKVVSKYVHATSRGHEVIQTAVGMQLLPQDYVYPYYRDDSILLAIGMQPKDLMLQLLAKKDDPFSAGRTYYSHPSLRDDDKPKIPHQSSATGMQAIPATGAALGMNYRESDNLFDENERYRFLNPDAKEKDYRLRENPVVVCSLGDASVTEGEIAEAFQMAALKQLPIIYVVQDNGWDISANAEETRAQNAFDYAKGFHGLEAISIDGTDFEESYTAFEKVLDTVRKERRPFLVHARCPLLNHHTSGVRMEFYRDDLEESRTRDPYPKLKQQLLDNEFTADELQAIEKAAQAVVEKEYQEALQAEDPGPEDLFTHDFAPTPITEEQGERSPEGAEKVVMVDCALFAIEELMAKHKECLLYGQDVGGRLGGVFREAATLAQKFGDHRVFNTPIQEAFIVGSTVGMSAVGLRPIVEVQFADYIWPGLNQLFTEVSRSCYLSNGKWPVSMVLRVPIGAYGSGGPYHSSSVESVVTNIRGLKIVYPSNGADLKGLMKAAYYDPNPVVIFEHKGLYWSKVPGTKGATSVEPAENYMLPLGKAWVLQEIWPQDDEETLSIITYGMGVHWAMNASQELGLQDRIEIVDLRTLHPLDEETIMKSVKKCKKCLVVTEEPSDNTFARALSGKIQEECFQYLDAPVMTIGSENMPAIPLNSILEETMIPNTEKVKVKIQSLLNY</sequence>
<dbReference type="GO" id="GO:0009083">
    <property type="term" value="P:branched-chain amino acid catabolic process"/>
    <property type="evidence" value="ECO:0007669"/>
    <property type="project" value="TreeGrafter"/>
</dbReference>
<dbReference type="AlphaFoldDB" id="A0A6B3R6T9"/>
<evidence type="ECO:0000256" key="3">
    <source>
        <dbReference type="ARBA" id="ARBA00012277"/>
    </source>
</evidence>
<gene>
    <name evidence="8" type="ORF">G3567_12255</name>
</gene>
<dbReference type="InterPro" id="IPR033248">
    <property type="entry name" value="Transketolase_C"/>
</dbReference>
<reference evidence="8 9" key="1">
    <citation type="submission" date="2020-02" db="EMBL/GenBank/DDBJ databases">
        <title>Flavobacteriaceae Psychroflexus bacterium YR1-1, complete genome.</title>
        <authorList>
            <person name="Li Y."/>
            <person name="Wu S."/>
        </authorList>
    </citation>
    <scope>NUCLEOTIDE SEQUENCE [LARGE SCALE GENOMIC DNA]</scope>
    <source>
        <strain evidence="8 9">YR1-1</strain>
    </source>
</reference>
<dbReference type="GO" id="GO:0003863">
    <property type="term" value="F:branched-chain 2-oxo acid dehydrogenase activity"/>
    <property type="evidence" value="ECO:0007669"/>
    <property type="project" value="UniProtKB-EC"/>
</dbReference>
<evidence type="ECO:0000256" key="4">
    <source>
        <dbReference type="ARBA" id="ARBA00023002"/>
    </source>
</evidence>
<dbReference type="GO" id="GO:0007584">
    <property type="term" value="P:response to nutrient"/>
    <property type="evidence" value="ECO:0007669"/>
    <property type="project" value="TreeGrafter"/>
</dbReference>
<dbReference type="PANTHER" id="PTHR42980:SF1">
    <property type="entry name" value="2-OXOISOVALERATE DEHYDROGENASE SUBUNIT BETA, MITOCHONDRIAL"/>
    <property type="match status" value="1"/>
</dbReference>
<evidence type="ECO:0000313" key="9">
    <source>
        <dbReference type="Proteomes" id="UP000478505"/>
    </source>
</evidence>
<evidence type="ECO:0000259" key="7">
    <source>
        <dbReference type="SMART" id="SM00861"/>
    </source>
</evidence>
<evidence type="ECO:0000313" key="8">
    <source>
        <dbReference type="EMBL" id="NEV94915.1"/>
    </source>
</evidence>
<dbReference type="InterPro" id="IPR001017">
    <property type="entry name" value="DH_E1"/>
</dbReference>
<keyword evidence="9" id="KW-1185">Reference proteome</keyword>
<dbReference type="InterPro" id="IPR029061">
    <property type="entry name" value="THDP-binding"/>
</dbReference>
<keyword evidence="5" id="KW-0786">Thiamine pyrophosphate</keyword>
<dbReference type="Gene3D" id="3.40.50.920">
    <property type="match status" value="1"/>
</dbReference>
<name>A0A6B3R6T9_9FLAO</name>
<dbReference type="RefSeq" id="WP_164005608.1">
    <property type="nucleotide sequence ID" value="NZ_JAAIKD010000007.1"/>
</dbReference>
<dbReference type="CDD" id="cd07036">
    <property type="entry name" value="TPP_PYR_E1-PDHc-beta_like"/>
    <property type="match status" value="1"/>
</dbReference>
<evidence type="ECO:0000256" key="6">
    <source>
        <dbReference type="SAM" id="MobiDB-lite"/>
    </source>
</evidence>
<evidence type="ECO:0000256" key="2">
    <source>
        <dbReference type="ARBA" id="ARBA00003906"/>
    </source>
</evidence>
<dbReference type="Pfam" id="PF02780">
    <property type="entry name" value="Transketolase_C"/>
    <property type="match status" value="1"/>
</dbReference>
<organism evidence="8 9">
    <name type="scientific">Psychroflexus aurantiacus</name>
    <dbReference type="NCBI Taxonomy" id="2709310"/>
    <lineage>
        <taxon>Bacteria</taxon>
        <taxon>Pseudomonadati</taxon>
        <taxon>Bacteroidota</taxon>
        <taxon>Flavobacteriia</taxon>
        <taxon>Flavobacteriales</taxon>
        <taxon>Flavobacteriaceae</taxon>
        <taxon>Psychroflexus</taxon>
    </lineage>
</organism>
<comment type="caution">
    <text evidence="8">The sequence shown here is derived from an EMBL/GenBank/DDBJ whole genome shotgun (WGS) entry which is preliminary data.</text>
</comment>
<comment type="function">
    <text evidence="2">E1 component of the 2-oxoglutarate dehydrogenase (OGDH) complex which catalyzes the decarboxylation of 2-oxoglutarate, the first step in the conversion of 2-oxoglutarate to succinyl-CoA and CO(2).</text>
</comment>